<dbReference type="SUPFAM" id="SSF52980">
    <property type="entry name" value="Restriction endonuclease-like"/>
    <property type="match status" value="1"/>
</dbReference>
<dbReference type="Gene3D" id="3.40.1350.10">
    <property type="match status" value="1"/>
</dbReference>
<dbReference type="Pfam" id="PF08722">
    <property type="entry name" value="Tn7_TnsA-like_N"/>
    <property type="match status" value="1"/>
</dbReference>
<evidence type="ECO:0000313" key="3">
    <source>
        <dbReference type="EMBL" id="MYZ50940.1"/>
    </source>
</evidence>
<sequence>MASRRWTEKKIAELQAEGYGRGVGRDYLPWIHVRDFSSRGTSRRAPSAKTGRTHQLLSDVEYDLFLLLEWSRDFVDVREQYPLDRDMTQDVARSLGIRHPCYPNTHVPTVMTVDFLCTRAVSGEDDLVAFDAKRTEEAEDENSLLKLEIQRATLELMGIPHHLVYHSDLPTQKVRNIDWIRDSQVKDGEVEPRQGYWTSMSIRMSQMFTGARSNQSLAEFCAQFDAANGAKPGTGLRAARLLMLERVLVPDLNLAALEQAPLNAFRLTGSSGQLRAVGGL</sequence>
<keyword evidence="3" id="KW-0378">Hydrolase</keyword>
<dbReference type="RefSeq" id="WP_161124097.1">
    <property type="nucleotide sequence ID" value="NZ_VYSB01000001.1"/>
</dbReference>
<protein>
    <submittedName>
        <fullName evidence="3">Heteromeric transposase endonuclease subunit TnsA</fullName>
    </submittedName>
</protein>
<evidence type="ECO:0000313" key="4">
    <source>
        <dbReference type="Proteomes" id="UP000481947"/>
    </source>
</evidence>
<dbReference type="InterPro" id="IPR011856">
    <property type="entry name" value="tRNA_endonuc-like_dom_sf"/>
</dbReference>
<dbReference type="InterPro" id="IPR014833">
    <property type="entry name" value="TnsA_N"/>
</dbReference>
<feature type="domain" description="TnsA endonuclease C-terminal" evidence="1">
    <location>
        <begin position="168"/>
        <end position="252"/>
    </location>
</feature>
<dbReference type="Proteomes" id="UP000481947">
    <property type="component" value="Unassembled WGS sequence"/>
</dbReference>
<keyword evidence="3" id="KW-0255">Endonuclease</keyword>
<dbReference type="CDD" id="cd22362">
    <property type="entry name" value="TnsA_endonuclease-like"/>
    <property type="match status" value="1"/>
</dbReference>
<dbReference type="InterPro" id="IPR011335">
    <property type="entry name" value="Restrct_endonuc-II-like"/>
</dbReference>
<evidence type="ECO:0000259" key="1">
    <source>
        <dbReference type="Pfam" id="PF08721"/>
    </source>
</evidence>
<organism evidence="3 4">
    <name type="scientific">Malikia spinosa</name>
    <dbReference type="NCBI Taxonomy" id="86180"/>
    <lineage>
        <taxon>Bacteria</taxon>
        <taxon>Pseudomonadati</taxon>
        <taxon>Pseudomonadota</taxon>
        <taxon>Betaproteobacteria</taxon>
        <taxon>Burkholderiales</taxon>
        <taxon>Comamonadaceae</taxon>
        <taxon>Malikia</taxon>
    </lineage>
</organism>
<comment type="caution">
    <text evidence="3">The sequence shown here is derived from an EMBL/GenBank/DDBJ whole genome shotgun (WGS) entry which is preliminary data.</text>
</comment>
<dbReference type="EMBL" id="VYSB01000001">
    <property type="protein sequence ID" value="MYZ50940.1"/>
    <property type="molecule type" value="Genomic_DNA"/>
</dbReference>
<name>A0A7C9N155_9BURK</name>
<dbReference type="GO" id="GO:0003676">
    <property type="term" value="F:nucleic acid binding"/>
    <property type="evidence" value="ECO:0007669"/>
    <property type="project" value="InterPro"/>
</dbReference>
<dbReference type="Pfam" id="PF08721">
    <property type="entry name" value="Tn7_Tnp_TnsA_C"/>
    <property type="match status" value="1"/>
</dbReference>
<keyword evidence="3" id="KW-0540">Nuclease</keyword>
<dbReference type="InterPro" id="IPR036388">
    <property type="entry name" value="WH-like_DNA-bd_sf"/>
</dbReference>
<feature type="domain" description="TnsA endonuclease N-terminal" evidence="2">
    <location>
        <begin position="72"/>
        <end position="164"/>
    </location>
</feature>
<dbReference type="GO" id="GO:0004519">
    <property type="term" value="F:endonuclease activity"/>
    <property type="evidence" value="ECO:0007669"/>
    <property type="project" value="UniProtKB-KW"/>
</dbReference>
<accession>A0A7C9N155</accession>
<gene>
    <name evidence="3" type="ORF">F5985_02020</name>
</gene>
<dbReference type="InterPro" id="IPR014832">
    <property type="entry name" value="TnsA_C"/>
</dbReference>
<reference evidence="3 4" key="1">
    <citation type="submission" date="2019-09" db="EMBL/GenBank/DDBJ databases">
        <title>Identification of Malikia spinosa a prominent benzene-, toluene-, and ethylbenzene-degrading bacterium: enrichment, isolation and whole genome sequencing.</title>
        <authorList>
            <person name="Tancsics A."/>
            <person name="Revesz F."/>
            <person name="Kriszt B."/>
        </authorList>
    </citation>
    <scope>NUCLEOTIDE SEQUENCE [LARGE SCALE GENOMIC DNA]</scope>
    <source>
        <strain evidence="3 4">AB6</strain>
    </source>
</reference>
<dbReference type="AlphaFoldDB" id="A0A7C9N155"/>
<evidence type="ECO:0000259" key="2">
    <source>
        <dbReference type="Pfam" id="PF08722"/>
    </source>
</evidence>
<proteinExistence type="predicted"/>
<dbReference type="Gene3D" id="1.10.10.10">
    <property type="entry name" value="Winged helix-like DNA-binding domain superfamily/Winged helix DNA-binding domain"/>
    <property type="match status" value="1"/>
</dbReference>